<accession>A0A9P6ET27</accession>
<dbReference type="Proteomes" id="UP000807306">
    <property type="component" value="Unassembled WGS sequence"/>
</dbReference>
<feature type="transmembrane region" description="Helical" evidence="1">
    <location>
        <begin position="12"/>
        <end position="36"/>
    </location>
</feature>
<sequence>MTVRFGNYRLGLYVVTLLLAGTVLGLAANFASIFLPNLHRDFTIFAIIIPSLTILVFLFQLQWALPLSEVIVLLILDILWLAMGAWSTDVIGNVQCDTLRGQTTPSKSGTTSLQAYCYEMKVIQAFSWALFGLFTIAIWILFKLIHQAQRFGRYDIWHEPIRADISTTELPWFGEMPGYYNTSNHGHGAPYPQSPSAYGGSHFAPSMPMAQPGHSLIIQPGINGAPPTVTQVPIQQMGMPMSA</sequence>
<name>A0A9P6ET27_9AGAR</name>
<dbReference type="AlphaFoldDB" id="A0A9P6ET27"/>
<feature type="transmembrane region" description="Helical" evidence="1">
    <location>
        <begin position="125"/>
        <end position="145"/>
    </location>
</feature>
<keyword evidence="1" id="KW-1133">Transmembrane helix</keyword>
<feature type="transmembrane region" description="Helical" evidence="1">
    <location>
        <begin position="42"/>
        <end position="63"/>
    </location>
</feature>
<gene>
    <name evidence="2" type="ORF">CPB83DRAFT_804162</name>
</gene>
<evidence type="ECO:0000313" key="2">
    <source>
        <dbReference type="EMBL" id="KAF9534313.1"/>
    </source>
</evidence>
<feature type="transmembrane region" description="Helical" evidence="1">
    <location>
        <begin position="70"/>
        <end position="88"/>
    </location>
</feature>
<reference evidence="2" key="1">
    <citation type="submission" date="2020-11" db="EMBL/GenBank/DDBJ databases">
        <authorList>
            <consortium name="DOE Joint Genome Institute"/>
            <person name="Ahrendt S."/>
            <person name="Riley R."/>
            <person name="Andreopoulos W."/>
            <person name="Labutti K."/>
            <person name="Pangilinan J."/>
            <person name="Ruiz-Duenas F.J."/>
            <person name="Barrasa J.M."/>
            <person name="Sanchez-Garcia M."/>
            <person name="Camarero S."/>
            <person name="Miyauchi S."/>
            <person name="Serrano A."/>
            <person name="Linde D."/>
            <person name="Babiker R."/>
            <person name="Drula E."/>
            <person name="Ayuso-Fernandez I."/>
            <person name="Pacheco R."/>
            <person name="Padilla G."/>
            <person name="Ferreira P."/>
            <person name="Barriuso J."/>
            <person name="Kellner H."/>
            <person name="Castanera R."/>
            <person name="Alfaro M."/>
            <person name="Ramirez L."/>
            <person name="Pisabarro A.G."/>
            <person name="Kuo A."/>
            <person name="Tritt A."/>
            <person name="Lipzen A."/>
            <person name="He G."/>
            <person name="Yan M."/>
            <person name="Ng V."/>
            <person name="Cullen D."/>
            <person name="Martin F."/>
            <person name="Rosso M.-N."/>
            <person name="Henrissat B."/>
            <person name="Hibbett D."/>
            <person name="Martinez A.T."/>
            <person name="Grigoriev I.V."/>
        </authorList>
    </citation>
    <scope>NUCLEOTIDE SEQUENCE</scope>
    <source>
        <strain evidence="2">CBS 506.95</strain>
    </source>
</reference>
<dbReference type="EMBL" id="MU157826">
    <property type="protein sequence ID" value="KAF9534313.1"/>
    <property type="molecule type" value="Genomic_DNA"/>
</dbReference>
<evidence type="ECO:0000256" key="1">
    <source>
        <dbReference type="SAM" id="Phobius"/>
    </source>
</evidence>
<keyword evidence="3" id="KW-1185">Reference proteome</keyword>
<keyword evidence="1" id="KW-0812">Transmembrane</keyword>
<dbReference type="OrthoDB" id="3264219at2759"/>
<evidence type="ECO:0000313" key="3">
    <source>
        <dbReference type="Proteomes" id="UP000807306"/>
    </source>
</evidence>
<keyword evidence="1" id="KW-0472">Membrane</keyword>
<protein>
    <recommendedName>
        <fullName evidence="4">MARVEL domain-containing protein</fullName>
    </recommendedName>
</protein>
<organism evidence="2 3">
    <name type="scientific">Crepidotus variabilis</name>
    <dbReference type="NCBI Taxonomy" id="179855"/>
    <lineage>
        <taxon>Eukaryota</taxon>
        <taxon>Fungi</taxon>
        <taxon>Dikarya</taxon>
        <taxon>Basidiomycota</taxon>
        <taxon>Agaricomycotina</taxon>
        <taxon>Agaricomycetes</taxon>
        <taxon>Agaricomycetidae</taxon>
        <taxon>Agaricales</taxon>
        <taxon>Agaricineae</taxon>
        <taxon>Crepidotaceae</taxon>
        <taxon>Crepidotus</taxon>
    </lineage>
</organism>
<proteinExistence type="predicted"/>
<evidence type="ECO:0008006" key="4">
    <source>
        <dbReference type="Google" id="ProtNLM"/>
    </source>
</evidence>
<comment type="caution">
    <text evidence="2">The sequence shown here is derived from an EMBL/GenBank/DDBJ whole genome shotgun (WGS) entry which is preliminary data.</text>
</comment>